<dbReference type="EMBL" id="GHES01044351">
    <property type="protein sequence ID" value="MPA74910.1"/>
    <property type="molecule type" value="Transcribed_RNA"/>
</dbReference>
<keyword evidence="4 6" id="KW-0862">Zinc</keyword>
<feature type="region of interest" description="Disordered" evidence="7">
    <location>
        <begin position="264"/>
        <end position="283"/>
    </location>
</feature>
<sequence>MKNQSKCFLIFLFMFLLIHGTPAIDDDDDDEVEDEREFDYEGDGEKGPGHWGELKKEWAACTNGGMQSPIDMSNQRVKLITQSRELKMDYRACNATVKNRGHDISLRWVGDAGSIQINGTDYFLEQAHWHSPSEHSINGRRYDLELHMVHATRDVNVKNRIAVTGLLYKIGQSDMFLPKLTSNLTSMTDAIKERNLGVIDPNEIKMGGKNYYNYMGSLTVPPCTEGVIWIINKKVRTVSQDQVKLLREIVHDYAEENARPLQPLNAREVHLYDPDGNQGDTSD</sequence>
<dbReference type="GO" id="GO:0004089">
    <property type="term" value="F:carbonate dehydratase activity"/>
    <property type="evidence" value="ECO:0007669"/>
    <property type="project" value="UniProtKB-UniRule"/>
</dbReference>
<evidence type="ECO:0000256" key="2">
    <source>
        <dbReference type="ARBA" id="ARBA00012925"/>
    </source>
</evidence>
<comment type="similarity">
    <text evidence="6">Belongs to the alpha-carbonic anhydrase family.</text>
</comment>
<dbReference type="PROSITE" id="PS00162">
    <property type="entry name" value="ALPHA_CA_1"/>
    <property type="match status" value="1"/>
</dbReference>
<evidence type="ECO:0000256" key="7">
    <source>
        <dbReference type="SAM" id="MobiDB-lite"/>
    </source>
</evidence>
<dbReference type="PANTHER" id="PTHR18952">
    <property type="entry name" value="CARBONIC ANHYDRASE"/>
    <property type="match status" value="1"/>
</dbReference>
<keyword evidence="3 6" id="KW-0479">Metal-binding</keyword>
<evidence type="ECO:0000256" key="5">
    <source>
        <dbReference type="ARBA" id="ARBA00023239"/>
    </source>
</evidence>
<dbReference type="InterPro" id="IPR041891">
    <property type="entry name" value="Alpha_CA_prokaryot-like"/>
</dbReference>
<evidence type="ECO:0000256" key="4">
    <source>
        <dbReference type="ARBA" id="ARBA00022833"/>
    </source>
</evidence>
<accession>A0A5B7C1F4</accession>
<dbReference type="SUPFAM" id="SSF51069">
    <property type="entry name" value="Carbonic anhydrase"/>
    <property type="match status" value="1"/>
</dbReference>
<evidence type="ECO:0000256" key="3">
    <source>
        <dbReference type="ARBA" id="ARBA00022723"/>
    </source>
</evidence>
<feature type="compositionally biased region" description="Acidic residues" evidence="7">
    <location>
        <begin position="26"/>
        <end position="42"/>
    </location>
</feature>
<feature type="chain" id="PRO_5025095802" description="Carbonic anhydrase" evidence="6">
    <location>
        <begin position="24"/>
        <end position="283"/>
    </location>
</feature>
<dbReference type="InterPro" id="IPR001148">
    <property type="entry name" value="CA_dom"/>
</dbReference>
<keyword evidence="6" id="KW-0732">Signal</keyword>
<protein>
    <recommendedName>
        <fullName evidence="2 6">Carbonic anhydrase</fullName>
        <ecNumber evidence="2 6">4.2.1.1</ecNumber>
    </recommendedName>
</protein>
<dbReference type="PROSITE" id="PS51144">
    <property type="entry name" value="ALPHA_CA_2"/>
    <property type="match status" value="1"/>
</dbReference>
<keyword evidence="5 6" id="KW-0456">Lyase</keyword>
<organism evidence="9">
    <name type="scientific">Davidia involucrata</name>
    <name type="common">Dove tree</name>
    <dbReference type="NCBI Taxonomy" id="16924"/>
    <lineage>
        <taxon>Eukaryota</taxon>
        <taxon>Viridiplantae</taxon>
        <taxon>Streptophyta</taxon>
        <taxon>Embryophyta</taxon>
        <taxon>Tracheophyta</taxon>
        <taxon>Spermatophyta</taxon>
        <taxon>Magnoliopsida</taxon>
        <taxon>eudicotyledons</taxon>
        <taxon>Gunneridae</taxon>
        <taxon>Pentapetalae</taxon>
        <taxon>asterids</taxon>
        <taxon>Cornales</taxon>
        <taxon>Nyssaceae</taxon>
        <taxon>Davidia</taxon>
    </lineage>
</organism>
<feature type="signal peptide" evidence="6">
    <location>
        <begin position="1"/>
        <end position="23"/>
    </location>
</feature>
<dbReference type="InterPro" id="IPR023561">
    <property type="entry name" value="Carbonic_anhydrase_a-class"/>
</dbReference>
<dbReference type="Gene3D" id="3.10.200.10">
    <property type="entry name" value="Alpha carbonic anhydrase"/>
    <property type="match status" value="1"/>
</dbReference>
<evidence type="ECO:0000259" key="8">
    <source>
        <dbReference type="PROSITE" id="PS51144"/>
    </source>
</evidence>
<dbReference type="GO" id="GO:0008270">
    <property type="term" value="F:zinc ion binding"/>
    <property type="evidence" value="ECO:0007669"/>
    <property type="project" value="UniProtKB-UniRule"/>
</dbReference>
<feature type="domain" description="Alpha-carbonic anhydrase" evidence="8">
    <location>
        <begin position="36"/>
        <end position="273"/>
    </location>
</feature>
<dbReference type="GO" id="GO:0006730">
    <property type="term" value="P:one-carbon metabolic process"/>
    <property type="evidence" value="ECO:0007669"/>
    <property type="project" value="TreeGrafter"/>
</dbReference>
<comment type="cofactor">
    <cofactor evidence="1 6">
        <name>Zn(2+)</name>
        <dbReference type="ChEBI" id="CHEBI:29105"/>
    </cofactor>
</comment>
<dbReference type="SMART" id="SM01057">
    <property type="entry name" value="Carb_anhydrase"/>
    <property type="match status" value="1"/>
</dbReference>
<evidence type="ECO:0000256" key="6">
    <source>
        <dbReference type="RuleBase" id="RU367011"/>
    </source>
</evidence>
<comment type="function">
    <text evidence="6">Reversible hydration of carbon dioxide.</text>
</comment>
<dbReference type="Pfam" id="PF00194">
    <property type="entry name" value="Carb_anhydrase"/>
    <property type="match status" value="1"/>
</dbReference>
<proteinExistence type="inferred from homology"/>
<dbReference type="PANTHER" id="PTHR18952:SF201">
    <property type="entry name" value="CARBONIC ANHYDRASE"/>
    <property type="match status" value="1"/>
</dbReference>
<dbReference type="EC" id="4.2.1.1" evidence="2 6"/>
<gene>
    <name evidence="9" type="ORF">Din_044351</name>
</gene>
<dbReference type="AlphaFoldDB" id="A0A5B7C1F4"/>
<name>A0A5B7C1F4_DAVIN</name>
<dbReference type="InterPro" id="IPR036398">
    <property type="entry name" value="CA_dom_sf"/>
</dbReference>
<dbReference type="CDD" id="cd03124">
    <property type="entry name" value="alpha_CA_prokaryotic_like"/>
    <property type="match status" value="1"/>
</dbReference>
<dbReference type="InterPro" id="IPR018338">
    <property type="entry name" value="Carbonic_anhydrase_a-class_CS"/>
</dbReference>
<evidence type="ECO:0000313" key="9">
    <source>
        <dbReference type="EMBL" id="MPA74910.1"/>
    </source>
</evidence>
<reference evidence="9" key="1">
    <citation type="submission" date="2019-08" db="EMBL/GenBank/DDBJ databases">
        <title>Reference gene set and small RNA set construction with multiple tissues from Davidia involucrata Baill.</title>
        <authorList>
            <person name="Yang H."/>
            <person name="Zhou C."/>
            <person name="Li G."/>
            <person name="Wang J."/>
            <person name="Gao P."/>
            <person name="Wang M."/>
            <person name="Wang R."/>
            <person name="Zhao Y."/>
        </authorList>
    </citation>
    <scope>NUCLEOTIDE SEQUENCE</scope>
    <source>
        <tissue evidence="9">Mixed with DoveR01_LX</tissue>
    </source>
</reference>
<evidence type="ECO:0000256" key="1">
    <source>
        <dbReference type="ARBA" id="ARBA00001947"/>
    </source>
</evidence>
<comment type="catalytic activity">
    <reaction evidence="6">
        <text>hydrogencarbonate + H(+) = CO2 + H2O</text>
        <dbReference type="Rhea" id="RHEA:10748"/>
        <dbReference type="ChEBI" id="CHEBI:15377"/>
        <dbReference type="ChEBI" id="CHEBI:15378"/>
        <dbReference type="ChEBI" id="CHEBI:16526"/>
        <dbReference type="ChEBI" id="CHEBI:17544"/>
        <dbReference type="EC" id="4.2.1.1"/>
    </reaction>
</comment>
<feature type="region of interest" description="Disordered" evidence="7">
    <location>
        <begin position="26"/>
        <end position="46"/>
    </location>
</feature>